<organism evidence="2 3">
    <name type="scientific">Mucilaginibacter gynuensis</name>
    <dbReference type="NCBI Taxonomy" id="1302236"/>
    <lineage>
        <taxon>Bacteria</taxon>
        <taxon>Pseudomonadati</taxon>
        <taxon>Bacteroidota</taxon>
        <taxon>Sphingobacteriia</taxon>
        <taxon>Sphingobacteriales</taxon>
        <taxon>Sphingobacteriaceae</taxon>
        <taxon>Mucilaginibacter</taxon>
    </lineage>
</organism>
<evidence type="ECO:0008006" key="4">
    <source>
        <dbReference type="Google" id="ProtNLM"/>
    </source>
</evidence>
<evidence type="ECO:0000313" key="2">
    <source>
        <dbReference type="EMBL" id="GAA4326634.1"/>
    </source>
</evidence>
<dbReference type="Proteomes" id="UP001500582">
    <property type="component" value="Unassembled WGS sequence"/>
</dbReference>
<proteinExistence type="predicted"/>
<dbReference type="InterPro" id="IPR032713">
    <property type="entry name" value="EmrE"/>
</dbReference>
<feature type="transmembrane region" description="Helical" evidence="1">
    <location>
        <begin position="45"/>
        <end position="65"/>
    </location>
</feature>
<gene>
    <name evidence="2" type="ORF">GCM10023149_29560</name>
</gene>
<keyword evidence="1" id="KW-0472">Membrane</keyword>
<keyword evidence="1" id="KW-0812">Transmembrane</keyword>
<accession>A0ABP8GLL6</accession>
<evidence type="ECO:0000256" key="1">
    <source>
        <dbReference type="SAM" id="Phobius"/>
    </source>
</evidence>
<sequence>MQLTNGRLTVYQRVLGMTLCSLPFWIMLNLYEISAGEAIPSKDQYLQTFIVALFSGVMATALFFSATDLARKNEKQLAAVEATQSTEVLFALAGEVIFLGSDLPDIYGITGIALVMLGMTLHSLKN</sequence>
<comment type="caution">
    <text evidence="2">The sequence shown here is derived from an EMBL/GenBank/DDBJ whole genome shotgun (WGS) entry which is preliminary data.</text>
</comment>
<keyword evidence="1" id="KW-1133">Transmembrane helix</keyword>
<evidence type="ECO:0000313" key="3">
    <source>
        <dbReference type="Proteomes" id="UP001500582"/>
    </source>
</evidence>
<dbReference type="EMBL" id="BAABFT010000007">
    <property type="protein sequence ID" value="GAA4326634.1"/>
    <property type="molecule type" value="Genomic_DNA"/>
</dbReference>
<name>A0ABP8GLL6_9SPHI</name>
<protein>
    <recommendedName>
        <fullName evidence="4">EamA-like transporter family protein</fullName>
    </recommendedName>
</protein>
<dbReference type="Pfam" id="PF13536">
    <property type="entry name" value="EmrE"/>
    <property type="match status" value="1"/>
</dbReference>
<reference evidence="3" key="1">
    <citation type="journal article" date="2019" name="Int. J. Syst. Evol. Microbiol.">
        <title>The Global Catalogue of Microorganisms (GCM) 10K type strain sequencing project: providing services to taxonomists for standard genome sequencing and annotation.</title>
        <authorList>
            <consortium name="The Broad Institute Genomics Platform"/>
            <consortium name="The Broad Institute Genome Sequencing Center for Infectious Disease"/>
            <person name="Wu L."/>
            <person name="Ma J."/>
        </authorList>
    </citation>
    <scope>NUCLEOTIDE SEQUENCE [LARGE SCALE GENOMIC DNA]</scope>
    <source>
        <strain evidence="3">JCM 17705</strain>
    </source>
</reference>
<feature type="transmembrane region" description="Helical" evidence="1">
    <location>
        <begin position="14"/>
        <end position="33"/>
    </location>
</feature>
<keyword evidence="3" id="KW-1185">Reference proteome</keyword>